<evidence type="ECO:0000256" key="1">
    <source>
        <dbReference type="SAM" id="MobiDB-lite"/>
    </source>
</evidence>
<evidence type="ECO:0000313" key="2">
    <source>
        <dbReference type="EMBL" id="PKI62215.1"/>
    </source>
</evidence>
<comment type="caution">
    <text evidence="2">The sequence shown here is derived from an EMBL/GenBank/DDBJ whole genome shotgun (WGS) entry which is preliminary data.</text>
</comment>
<keyword evidence="3" id="KW-1185">Reference proteome</keyword>
<name>A0A2I0K0X6_PUNGR</name>
<gene>
    <name evidence="2" type="ORF">CRG98_017397</name>
</gene>
<proteinExistence type="predicted"/>
<organism evidence="2 3">
    <name type="scientific">Punica granatum</name>
    <name type="common">Pomegranate</name>
    <dbReference type="NCBI Taxonomy" id="22663"/>
    <lineage>
        <taxon>Eukaryota</taxon>
        <taxon>Viridiplantae</taxon>
        <taxon>Streptophyta</taxon>
        <taxon>Embryophyta</taxon>
        <taxon>Tracheophyta</taxon>
        <taxon>Spermatophyta</taxon>
        <taxon>Magnoliopsida</taxon>
        <taxon>eudicotyledons</taxon>
        <taxon>Gunneridae</taxon>
        <taxon>Pentapetalae</taxon>
        <taxon>rosids</taxon>
        <taxon>malvids</taxon>
        <taxon>Myrtales</taxon>
        <taxon>Lythraceae</taxon>
        <taxon>Punica</taxon>
    </lineage>
</organism>
<evidence type="ECO:0000313" key="3">
    <source>
        <dbReference type="Proteomes" id="UP000233551"/>
    </source>
</evidence>
<dbReference type="Proteomes" id="UP000233551">
    <property type="component" value="Unassembled WGS sequence"/>
</dbReference>
<feature type="region of interest" description="Disordered" evidence="1">
    <location>
        <begin position="1"/>
        <end position="44"/>
    </location>
</feature>
<accession>A0A2I0K0X6</accession>
<dbReference type="EMBL" id="PGOL01000985">
    <property type="protein sequence ID" value="PKI62215.1"/>
    <property type="molecule type" value="Genomic_DNA"/>
</dbReference>
<reference evidence="2 3" key="1">
    <citation type="submission" date="2017-11" db="EMBL/GenBank/DDBJ databases">
        <title>De-novo sequencing of pomegranate (Punica granatum L.) genome.</title>
        <authorList>
            <person name="Akparov Z."/>
            <person name="Amiraslanov A."/>
            <person name="Hajiyeva S."/>
            <person name="Abbasov M."/>
            <person name="Kaur K."/>
            <person name="Hamwieh A."/>
            <person name="Solovyev V."/>
            <person name="Salamov A."/>
            <person name="Braich B."/>
            <person name="Kosarev P."/>
            <person name="Mahmoud A."/>
            <person name="Hajiyev E."/>
            <person name="Babayeva S."/>
            <person name="Izzatullayeva V."/>
            <person name="Mammadov A."/>
            <person name="Mammadov A."/>
            <person name="Sharifova S."/>
            <person name="Ojaghi J."/>
            <person name="Eynullazada K."/>
            <person name="Bayramov B."/>
            <person name="Abdulazimova A."/>
            <person name="Shahmuradov I."/>
        </authorList>
    </citation>
    <scope>NUCLEOTIDE SEQUENCE [LARGE SCALE GENOMIC DNA]</scope>
    <source>
        <strain evidence="3">cv. AG2017</strain>
        <tissue evidence="2">Leaf</tissue>
    </source>
</reference>
<dbReference type="AlphaFoldDB" id="A0A2I0K0X6"/>
<feature type="compositionally biased region" description="Basic and acidic residues" evidence="1">
    <location>
        <begin position="19"/>
        <end position="32"/>
    </location>
</feature>
<sequence>MPDGGLKSKKSQDRMPSSEGERRSPRETRWKEEDGEAERSCWPTSLRHAAGRQETGSCCREKKTKKEWRRLTVMGQIAYVKIMERLMMALNQVGKVIRAGEAELRTRARRGWASLFVA</sequence>
<protein>
    <submittedName>
        <fullName evidence="2">Uncharacterized protein</fullName>
    </submittedName>
</protein>